<organism evidence="6 7">
    <name type="scientific">Antiquaquibacter soli</name>
    <dbReference type="NCBI Taxonomy" id="3064523"/>
    <lineage>
        <taxon>Bacteria</taxon>
        <taxon>Bacillati</taxon>
        <taxon>Actinomycetota</taxon>
        <taxon>Actinomycetes</taxon>
        <taxon>Micrococcales</taxon>
        <taxon>Microbacteriaceae</taxon>
        <taxon>Antiquaquibacter</taxon>
    </lineage>
</organism>
<keyword evidence="2 4" id="KW-0238">DNA-binding</keyword>
<dbReference type="PANTHER" id="PTHR30055">
    <property type="entry name" value="HTH-TYPE TRANSCRIPTIONAL REGULATOR RUTR"/>
    <property type="match status" value="1"/>
</dbReference>
<sequence>MTTRAESAARTRRELLAAAGALLDEGGPEAVTLRAVGAAAGVSRGAPYGHFVDKGELLASVAIESWSALTAALRELQEDSRLAPVDRLRRSLHLLLDLARGRPHRYAIMFVAPERNPEALLGAAAETQDAFLDIVADVVGSADARRSAALLMASTHGVASMEANGQLDGEKWGTSAPELVDELIDLVGGRAS</sequence>
<dbReference type="InterPro" id="IPR050109">
    <property type="entry name" value="HTH-type_TetR-like_transc_reg"/>
</dbReference>
<name>A0ABT9BRJ4_9MICO</name>
<dbReference type="InterPro" id="IPR009057">
    <property type="entry name" value="Homeodomain-like_sf"/>
</dbReference>
<protein>
    <submittedName>
        <fullName evidence="6">TetR/AcrR family transcriptional regulator</fullName>
    </submittedName>
</protein>
<feature type="domain" description="HTH tetR-type" evidence="5">
    <location>
        <begin position="9"/>
        <end position="69"/>
    </location>
</feature>
<dbReference type="SUPFAM" id="SSF46689">
    <property type="entry name" value="Homeodomain-like"/>
    <property type="match status" value="1"/>
</dbReference>
<evidence type="ECO:0000256" key="1">
    <source>
        <dbReference type="ARBA" id="ARBA00023015"/>
    </source>
</evidence>
<dbReference type="RefSeq" id="WP_305004069.1">
    <property type="nucleotide sequence ID" value="NZ_JAUQUB010000007.1"/>
</dbReference>
<accession>A0ABT9BRJ4</accession>
<dbReference type="Proteomes" id="UP001241072">
    <property type="component" value="Unassembled WGS sequence"/>
</dbReference>
<dbReference type="PRINTS" id="PR00455">
    <property type="entry name" value="HTHTETR"/>
</dbReference>
<dbReference type="Gene3D" id="1.10.357.10">
    <property type="entry name" value="Tetracycline Repressor, domain 2"/>
    <property type="match status" value="1"/>
</dbReference>
<dbReference type="EMBL" id="JAUQUB010000007">
    <property type="protein sequence ID" value="MDO7883641.1"/>
    <property type="molecule type" value="Genomic_DNA"/>
</dbReference>
<dbReference type="InterPro" id="IPR025996">
    <property type="entry name" value="MT1864/Rv1816-like_C"/>
</dbReference>
<evidence type="ECO:0000256" key="2">
    <source>
        <dbReference type="ARBA" id="ARBA00023125"/>
    </source>
</evidence>
<evidence type="ECO:0000256" key="3">
    <source>
        <dbReference type="ARBA" id="ARBA00023163"/>
    </source>
</evidence>
<evidence type="ECO:0000313" key="7">
    <source>
        <dbReference type="Proteomes" id="UP001241072"/>
    </source>
</evidence>
<evidence type="ECO:0000256" key="4">
    <source>
        <dbReference type="PROSITE-ProRule" id="PRU00335"/>
    </source>
</evidence>
<reference evidence="6 7" key="1">
    <citation type="submission" date="2023-07" db="EMBL/GenBank/DDBJ databases">
        <title>Protaetiibacter sp. nov WY-16 isolated from soil.</title>
        <authorList>
            <person name="Liu B."/>
            <person name="Wan Y."/>
        </authorList>
    </citation>
    <scope>NUCLEOTIDE SEQUENCE [LARGE SCALE GENOMIC DNA]</scope>
    <source>
        <strain evidence="6 7">WY-16</strain>
    </source>
</reference>
<evidence type="ECO:0000313" key="6">
    <source>
        <dbReference type="EMBL" id="MDO7883641.1"/>
    </source>
</evidence>
<feature type="DNA-binding region" description="H-T-H motif" evidence="4">
    <location>
        <begin position="32"/>
        <end position="51"/>
    </location>
</feature>
<dbReference type="PANTHER" id="PTHR30055:SF226">
    <property type="entry name" value="HTH-TYPE TRANSCRIPTIONAL REGULATOR PKSA"/>
    <property type="match status" value="1"/>
</dbReference>
<evidence type="ECO:0000259" key="5">
    <source>
        <dbReference type="PROSITE" id="PS50977"/>
    </source>
</evidence>
<dbReference type="Pfam" id="PF00440">
    <property type="entry name" value="TetR_N"/>
    <property type="match status" value="1"/>
</dbReference>
<gene>
    <name evidence="6" type="ORF">Q5716_15510</name>
</gene>
<keyword evidence="1" id="KW-0805">Transcription regulation</keyword>
<comment type="caution">
    <text evidence="6">The sequence shown here is derived from an EMBL/GenBank/DDBJ whole genome shotgun (WGS) entry which is preliminary data.</text>
</comment>
<dbReference type="InterPro" id="IPR001647">
    <property type="entry name" value="HTH_TetR"/>
</dbReference>
<dbReference type="PROSITE" id="PS50977">
    <property type="entry name" value="HTH_TETR_2"/>
    <property type="match status" value="1"/>
</dbReference>
<proteinExistence type="predicted"/>
<keyword evidence="7" id="KW-1185">Reference proteome</keyword>
<dbReference type="InterPro" id="IPR036271">
    <property type="entry name" value="Tet_transcr_reg_TetR-rel_C_sf"/>
</dbReference>
<keyword evidence="3" id="KW-0804">Transcription</keyword>
<dbReference type="Pfam" id="PF13305">
    <property type="entry name" value="TetR_C_33"/>
    <property type="match status" value="1"/>
</dbReference>
<dbReference type="SUPFAM" id="SSF48498">
    <property type="entry name" value="Tetracyclin repressor-like, C-terminal domain"/>
    <property type="match status" value="1"/>
</dbReference>